<dbReference type="OrthoDB" id="10447918at2759"/>
<comment type="caution">
    <text evidence="1">The sequence shown here is derived from an EMBL/GenBank/DDBJ whole genome shotgun (WGS) entry which is preliminary data.</text>
</comment>
<accession>A0A397UH39</accession>
<dbReference type="Proteomes" id="UP000266673">
    <property type="component" value="Unassembled WGS sequence"/>
</dbReference>
<evidence type="ECO:0000313" key="2">
    <source>
        <dbReference type="Proteomes" id="UP000266673"/>
    </source>
</evidence>
<dbReference type="EMBL" id="QKWP01001551">
    <property type="protein sequence ID" value="RIB08109.1"/>
    <property type="molecule type" value="Genomic_DNA"/>
</dbReference>
<dbReference type="AlphaFoldDB" id="A0A397UH39"/>
<evidence type="ECO:0000313" key="1">
    <source>
        <dbReference type="EMBL" id="RIB08109.1"/>
    </source>
</evidence>
<keyword evidence="2" id="KW-1185">Reference proteome</keyword>
<proteinExistence type="predicted"/>
<organism evidence="1 2">
    <name type="scientific">Gigaspora rosea</name>
    <dbReference type="NCBI Taxonomy" id="44941"/>
    <lineage>
        <taxon>Eukaryota</taxon>
        <taxon>Fungi</taxon>
        <taxon>Fungi incertae sedis</taxon>
        <taxon>Mucoromycota</taxon>
        <taxon>Glomeromycotina</taxon>
        <taxon>Glomeromycetes</taxon>
        <taxon>Diversisporales</taxon>
        <taxon>Gigasporaceae</taxon>
        <taxon>Gigaspora</taxon>
    </lineage>
</organism>
<feature type="non-terminal residue" evidence="1">
    <location>
        <position position="1"/>
    </location>
</feature>
<gene>
    <name evidence="1" type="ORF">C2G38_2252212</name>
</gene>
<name>A0A397UH39_9GLOM</name>
<reference evidence="1 2" key="1">
    <citation type="submission" date="2018-06" db="EMBL/GenBank/DDBJ databases">
        <title>Comparative genomics reveals the genomic features of Rhizophagus irregularis, R. cerebriforme, R. diaphanum and Gigaspora rosea, and their symbiotic lifestyle signature.</title>
        <authorList>
            <person name="Morin E."/>
            <person name="San Clemente H."/>
            <person name="Chen E.C.H."/>
            <person name="De La Providencia I."/>
            <person name="Hainaut M."/>
            <person name="Kuo A."/>
            <person name="Kohler A."/>
            <person name="Murat C."/>
            <person name="Tang N."/>
            <person name="Roy S."/>
            <person name="Loubradou J."/>
            <person name="Henrissat B."/>
            <person name="Grigoriev I.V."/>
            <person name="Corradi N."/>
            <person name="Roux C."/>
            <person name="Martin F.M."/>
        </authorList>
    </citation>
    <scope>NUCLEOTIDE SEQUENCE [LARGE SCALE GENOMIC DNA]</scope>
    <source>
        <strain evidence="1 2">DAOM 194757</strain>
    </source>
</reference>
<sequence>WKGVKTSIQIKAVAKLGDIYEFDNLNSLCLKSEIKVGGNWQIFNRGKICSLNITAWKLYYILDILEDDCHLNLKKGFQYYIRYC</sequence>
<protein>
    <submittedName>
        <fullName evidence="1">Uncharacterized protein</fullName>
    </submittedName>
</protein>